<dbReference type="RefSeq" id="WP_174714243.1">
    <property type="nucleotide sequence ID" value="NZ_BHGK01000001.1"/>
</dbReference>
<keyword evidence="3" id="KW-1185">Reference proteome</keyword>
<dbReference type="EMBL" id="BHGK01000001">
    <property type="protein sequence ID" value="GCA65888.1"/>
    <property type="molecule type" value="Genomic_DNA"/>
</dbReference>
<protein>
    <recommendedName>
        <fullName evidence="4">Lipoprotein</fullName>
    </recommendedName>
</protein>
<comment type="caution">
    <text evidence="2">The sequence shown here is derived from an EMBL/GenBank/DDBJ whole genome shotgun (WGS) entry which is preliminary data.</text>
</comment>
<proteinExistence type="predicted"/>
<evidence type="ECO:0000313" key="3">
    <source>
        <dbReference type="Proteomes" id="UP000265643"/>
    </source>
</evidence>
<evidence type="ECO:0008006" key="4">
    <source>
        <dbReference type="Google" id="ProtNLM"/>
    </source>
</evidence>
<sequence>MYRKFTKVLLTLAAIGAFVGACYAYWSKKISRTDKDFTLSEEEDFDLDNDLEPVSHREYVSLNRSEASSDAKDSSDSEESSTDESPATSEGTIANETSSKPEKSSDSEVDASSDSEDMTE</sequence>
<feature type="region of interest" description="Disordered" evidence="1">
    <location>
        <begin position="50"/>
        <end position="120"/>
    </location>
</feature>
<evidence type="ECO:0000313" key="2">
    <source>
        <dbReference type="EMBL" id="GCA65888.1"/>
    </source>
</evidence>
<dbReference type="Proteomes" id="UP000265643">
    <property type="component" value="Unassembled WGS sequence"/>
</dbReference>
<dbReference type="AlphaFoldDB" id="A0A391P551"/>
<organism evidence="2 3">
    <name type="scientific">Mediterraneibacter butyricigenes</name>
    <dbReference type="NCBI Taxonomy" id="2316025"/>
    <lineage>
        <taxon>Bacteria</taxon>
        <taxon>Bacillati</taxon>
        <taxon>Bacillota</taxon>
        <taxon>Clostridia</taxon>
        <taxon>Lachnospirales</taxon>
        <taxon>Lachnospiraceae</taxon>
        <taxon>Mediterraneibacter</taxon>
    </lineage>
</organism>
<reference evidence="3" key="1">
    <citation type="submission" date="2018-09" db="EMBL/GenBank/DDBJ databases">
        <title>Draft Genome Sequence of Mediterraneibacter sp. KCTC 15684.</title>
        <authorList>
            <person name="Kim J.S."/>
            <person name="Han K.I."/>
            <person name="Suh M.K."/>
            <person name="Lee K.C."/>
            <person name="Eom M.K."/>
            <person name="Lee J.H."/>
            <person name="Park S.H."/>
            <person name="Kang S.W."/>
            <person name="Park J.E."/>
            <person name="Oh B.S."/>
            <person name="Yu S.Y."/>
            <person name="Choi S.H."/>
            <person name="Lee D.H."/>
            <person name="Yoon H."/>
            <person name="Kim B."/>
            <person name="Yang S.J."/>
            <person name="Lee J.S."/>
        </authorList>
    </citation>
    <scope>NUCLEOTIDE SEQUENCE [LARGE SCALE GENOMIC DNA]</scope>
    <source>
        <strain evidence="3">KCTC 15684</strain>
    </source>
</reference>
<accession>A0A391P551</accession>
<name>A0A391P551_9FIRM</name>
<dbReference type="PROSITE" id="PS51257">
    <property type="entry name" value="PROKAR_LIPOPROTEIN"/>
    <property type="match status" value="1"/>
</dbReference>
<feature type="compositionally biased region" description="Acidic residues" evidence="1">
    <location>
        <begin position="107"/>
        <end position="120"/>
    </location>
</feature>
<gene>
    <name evidence="2" type="ORF">KGMB01110_03240</name>
</gene>
<evidence type="ECO:0000256" key="1">
    <source>
        <dbReference type="SAM" id="MobiDB-lite"/>
    </source>
</evidence>